<proteinExistence type="predicted"/>
<sequence>MTTETGSRLPRFERPLCYVMGSIYVVAGISHFLAPKLYEQVVPPLFPRKLDLVYLSGVAEILLGVGVMFPRTRRVSAWGLIGLLVAVFPANVYMATERIVPEAVPESMRDHADVALWVRLPLQAVLILWAWWYTEPSSDDTG</sequence>
<keyword evidence="1" id="KW-1133">Transmembrane helix</keyword>
<organism evidence="2 3">
    <name type="scientific">Haloferax namakaokahaiae</name>
    <dbReference type="NCBI Taxonomy" id="1748331"/>
    <lineage>
        <taxon>Archaea</taxon>
        <taxon>Methanobacteriati</taxon>
        <taxon>Methanobacteriota</taxon>
        <taxon>Stenosarchaea group</taxon>
        <taxon>Halobacteria</taxon>
        <taxon>Halobacteriales</taxon>
        <taxon>Haloferacaceae</taxon>
        <taxon>Haloferax</taxon>
    </lineage>
</organism>
<dbReference type="PANTHER" id="PTHR36974:SF1">
    <property type="entry name" value="DOXX FAMILY MEMBRANE PROTEIN"/>
    <property type="match status" value="1"/>
</dbReference>
<keyword evidence="1" id="KW-0472">Membrane</keyword>
<protein>
    <recommendedName>
        <fullName evidence="4">DoxX family membrane protein</fullName>
    </recommendedName>
</protein>
<evidence type="ECO:0000256" key="1">
    <source>
        <dbReference type="SAM" id="Phobius"/>
    </source>
</evidence>
<dbReference type="PANTHER" id="PTHR36974">
    <property type="entry name" value="MEMBRANE PROTEIN-RELATED"/>
    <property type="match status" value="1"/>
</dbReference>
<name>A0ABD5ZDG5_9EURY</name>
<dbReference type="AlphaFoldDB" id="A0ABD5ZDG5"/>
<evidence type="ECO:0008006" key="4">
    <source>
        <dbReference type="Google" id="ProtNLM"/>
    </source>
</evidence>
<feature type="transmembrane region" description="Helical" evidence="1">
    <location>
        <begin position="77"/>
        <end position="94"/>
    </location>
</feature>
<keyword evidence="3" id="KW-1185">Reference proteome</keyword>
<feature type="transmembrane region" description="Helical" evidence="1">
    <location>
        <begin position="114"/>
        <end position="133"/>
    </location>
</feature>
<reference evidence="2 3" key="1">
    <citation type="journal article" date="2019" name="Int. J. Syst. Evol. Microbiol.">
        <title>The Global Catalogue of Microorganisms (GCM) 10K type strain sequencing project: providing services to taxonomists for standard genome sequencing and annotation.</title>
        <authorList>
            <consortium name="The Broad Institute Genomics Platform"/>
            <consortium name="The Broad Institute Genome Sequencing Center for Infectious Disease"/>
            <person name="Wu L."/>
            <person name="Ma J."/>
        </authorList>
    </citation>
    <scope>NUCLEOTIDE SEQUENCE [LARGE SCALE GENOMIC DNA]</scope>
    <source>
        <strain evidence="2 3">DSM 29988</strain>
    </source>
</reference>
<accession>A0ABD5ZDG5</accession>
<feature type="transmembrane region" description="Helical" evidence="1">
    <location>
        <begin position="53"/>
        <end position="70"/>
    </location>
</feature>
<dbReference type="RefSeq" id="WP_390222561.1">
    <property type="nucleotide sequence ID" value="NZ_JBHTAA010000002.1"/>
</dbReference>
<keyword evidence="1" id="KW-0812">Transmembrane</keyword>
<dbReference type="Proteomes" id="UP001596481">
    <property type="component" value="Unassembled WGS sequence"/>
</dbReference>
<evidence type="ECO:0000313" key="2">
    <source>
        <dbReference type="EMBL" id="MFC7203222.1"/>
    </source>
</evidence>
<feature type="transmembrane region" description="Helical" evidence="1">
    <location>
        <begin position="16"/>
        <end position="33"/>
    </location>
</feature>
<dbReference type="EMBL" id="JBHTAA010000002">
    <property type="protein sequence ID" value="MFC7203222.1"/>
    <property type="molecule type" value="Genomic_DNA"/>
</dbReference>
<comment type="caution">
    <text evidence="2">The sequence shown here is derived from an EMBL/GenBank/DDBJ whole genome shotgun (WGS) entry which is preliminary data.</text>
</comment>
<evidence type="ECO:0000313" key="3">
    <source>
        <dbReference type="Proteomes" id="UP001596481"/>
    </source>
</evidence>
<gene>
    <name evidence="2" type="ORF">ACFQJC_06825</name>
</gene>